<feature type="region of interest" description="Disordered" evidence="1">
    <location>
        <begin position="109"/>
        <end position="136"/>
    </location>
</feature>
<dbReference type="PATRIC" id="fig|55802.8.peg.2583"/>
<dbReference type="AlphaFoldDB" id="A0A0S1XF92"/>
<sequence length="136" mass="15871">MKVYVNWREFEIDIDKIESISFDYDSKKHKWKVHLNGWSEDEEFEISEKKGEAIIEFLKWLSKESKKLSIPGSEGTFERTIAKESSSVGPGVEETLALDHDEENFDRALSKEVSRDGPIPAEPWTDPEGKDIFYRW</sequence>
<evidence type="ECO:0000313" key="2">
    <source>
        <dbReference type="EMBL" id="ALM76485.1"/>
    </source>
</evidence>
<dbReference type="STRING" id="55802.TBCH5v1_2596"/>
<evidence type="ECO:0000313" key="3">
    <source>
        <dbReference type="Proteomes" id="UP000066042"/>
    </source>
</evidence>
<protein>
    <submittedName>
        <fullName evidence="2">Uncharacterized protein</fullName>
    </submittedName>
</protein>
<dbReference type="Proteomes" id="UP000066042">
    <property type="component" value="Chromosome"/>
</dbReference>
<proteinExistence type="predicted"/>
<organism evidence="2 3">
    <name type="scientific">Thermococcus barophilus</name>
    <dbReference type="NCBI Taxonomy" id="55802"/>
    <lineage>
        <taxon>Archaea</taxon>
        <taxon>Methanobacteriati</taxon>
        <taxon>Methanobacteriota</taxon>
        <taxon>Thermococci</taxon>
        <taxon>Thermococcales</taxon>
        <taxon>Thermococcaceae</taxon>
        <taxon>Thermococcus</taxon>
    </lineage>
</organism>
<dbReference type="RefSeq" id="WP_056934861.1">
    <property type="nucleotide sequence ID" value="NZ_CP013050.1"/>
</dbReference>
<reference evidence="2 3" key="1">
    <citation type="journal article" date="2016" name="Genome Announc.">
        <title>Complete genome sequence of the hyperthermophilic and piezophilic archaeon Thermococcus barophilus Ch5, capable of growth at the expense of hydrogenogenesis from carbon monoxide and formate.</title>
        <authorList>
            <person name="Oger P."/>
            <person name="Sokolova T.G."/>
            <person name="Kozhevnikova D.A."/>
            <person name="Taranov E.A."/>
            <person name="Vannier P."/>
            <person name="Lee H.S."/>
            <person name="Kwon K.K."/>
            <person name="Kang S.G."/>
            <person name="Lee J.H."/>
            <person name="Bonch-Osmolovskaya E.A."/>
            <person name="Lebedinsky A.V."/>
        </authorList>
    </citation>
    <scope>NUCLEOTIDE SEQUENCE [LARGE SCALE GENOMIC DNA]</scope>
    <source>
        <strain evidence="3">Ch5</strain>
    </source>
</reference>
<evidence type="ECO:0000256" key="1">
    <source>
        <dbReference type="SAM" id="MobiDB-lite"/>
    </source>
</evidence>
<gene>
    <name evidence="2" type="ORF">TBCH5v1_2596</name>
</gene>
<name>A0A0S1XF92_THEBA</name>
<dbReference type="GeneID" id="87253525"/>
<feature type="compositionally biased region" description="Basic and acidic residues" evidence="1">
    <location>
        <begin position="127"/>
        <end position="136"/>
    </location>
</feature>
<accession>A0A0S1XF92</accession>
<dbReference type="EMBL" id="CP013050">
    <property type="protein sequence ID" value="ALM76485.1"/>
    <property type="molecule type" value="Genomic_DNA"/>
</dbReference>